<evidence type="ECO:0000256" key="3">
    <source>
        <dbReference type="ARBA" id="ARBA00022630"/>
    </source>
</evidence>
<dbReference type="Proteomes" id="UP000707731">
    <property type="component" value="Unassembled WGS sequence"/>
</dbReference>
<comment type="caution">
    <text evidence="8">The sequence shown here is derived from an EMBL/GenBank/DDBJ whole genome shotgun (WGS) entry which is preliminary data.</text>
</comment>
<accession>A0ABS0D3M1</accession>
<proteinExistence type="inferred from homology"/>
<name>A0ABS0D3M1_9NOCA</name>
<evidence type="ECO:0000259" key="7">
    <source>
        <dbReference type="Pfam" id="PF02771"/>
    </source>
</evidence>
<keyword evidence="4" id="KW-0274">FAD</keyword>
<dbReference type="PANTHER" id="PTHR43884">
    <property type="entry name" value="ACYL-COA DEHYDROGENASE"/>
    <property type="match status" value="1"/>
</dbReference>
<dbReference type="Pfam" id="PF00441">
    <property type="entry name" value="Acyl-CoA_dh_1"/>
    <property type="match status" value="1"/>
</dbReference>
<comment type="similarity">
    <text evidence="2">Belongs to the acyl-CoA dehydrogenase family.</text>
</comment>
<dbReference type="PANTHER" id="PTHR43884:SF20">
    <property type="entry name" value="ACYL-COA DEHYDROGENASE FADE28"/>
    <property type="match status" value="1"/>
</dbReference>
<evidence type="ECO:0000256" key="1">
    <source>
        <dbReference type="ARBA" id="ARBA00001974"/>
    </source>
</evidence>
<dbReference type="SUPFAM" id="SSF56645">
    <property type="entry name" value="Acyl-CoA dehydrogenase NM domain-like"/>
    <property type="match status" value="1"/>
</dbReference>
<evidence type="ECO:0000256" key="5">
    <source>
        <dbReference type="ARBA" id="ARBA00023002"/>
    </source>
</evidence>
<dbReference type="SUPFAM" id="SSF47203">
    <property type="entry name" value="Acyl-CoA dehydrogenase C-terminal domain-like"/>
    <property type="match status" value="1"/>
</dbReference>
<dbReference type="RefSeq" id="WP_195000046.1">
    <property type="nucleotide sequence ID" value="NZ_JADLQN010000001.1"/>
</dbReference>
<feature type="domain" description="Acyl-CoA dehydrogenase/oxidase C-terminal" evidence="6">
    <location>
        <begin position="200"/>
        <end position="337"/>
    </location>
</feature>
<dbReference type="InterPro" id="IPR009100">
    <property type="entry name" value="AcylCoA_DH/oxidase_NM_dom_sf"/>
</dbReference>
<keyword evidence="3" id="KW-0285">Flavoprotein</keyword>
<dbReference type="Gene3D" id="1.10.540.10">
    <property type="entry name" value="Acyl-CoA dehydrogenase/oxidase, N-terminal domain"/>
    <property type="match status" value="1"/>
</dbReference>
<dbReference type="Gene3D" id="1.20.140.10">
    <property type="entry name" value="Butyryl-CoA Dehydrogenase, subunit A, domain 3"/>
    <property type="match status" value="1"/>
</dbReference>
<keyword evidence="9" id="KW-1185">Reference proteome</keyword>
<gene>
    <name evidence="8" type="ORF">IU449_00730</name>
</gene>
<reference evidence="8 9" key="1">
    <citation type="submission" date="2020-10" db="EMBL/GenBank/DDBJ databases">
        <title>Identification of Nocardia species via Next-generation sequencing and recognition of intraspecies genetic diversity.</title>
        <authorList>
            <person name="Li P."/>
            <person name="Li P."/>
            <person name="Lu B."/>
        </authorList>
    </citation>
    <scope>NUCLEOTIDE SEQUENCE [LARGE SCALE GENOMIC DNA]</scope>
    <source>
        <strain evidence="8 9">BJ06-0143</strain>
    </source>
</reference>
<evidence type="ECO:0000259" key="6">
    <source>
        <dbReference type="Pfam" id="PF00441"/>
    </source>
</evidence>
<dbReference type="Gene3D" id="2.40.110.10">
    <property type="entry name" value="Butyryl-CoA Dehydrogenase, subunit A, domain 2"/>
    <property type="match status" value="1"/>
</dbReference>
<evidence type="ECO:0000313" key="8">
    <source>
        <dbReference type="EMBL" id="MBF6353086.1"/>
    </source>
</evidence>
<comment type="cofactor">
    <cofactor evidence="1">
        <name>FAD</name>
        <dbReference type="ChEBI" id="CHEBI:57692"/>
    </cofactor>
</comment>
<sequence>MTNWNTELLDAVAAMAERVGIDTTTPAAGPDAALWSALTEAGFTEIGIPEEHGGSGGSTADALSVLHAVTGQAAVTMLLEHTVLAGRLVAECTGSPASGPATLVVAGAGCTVRDTGDGTVVDGTVTGVVHGADAEFLVVVLPVSGADERPSIGIVATDAPGITVQRGADLLGAALDDYHFDATPVRVYESPVTTTELAERGALAYAVALTAAAGAVRDRTLRYAAERVQFGRPLAKFQAVQQRLAGIAARTAVMETATEAAIQDADDRSRARRTAIAAAKVVTSASAREVAAAGHQIHGAIGFTSEHSLGRSTAALWSWRDRWGSERFWSRALAGQILDEGADVWDLVTGVDAPVAAEGNS</sequence>
<dbReference type="InterPro" id="IPR013786">
    <property type="entry name" value="AcylCoA_DH/ox_N"/>
</dbReference>
<dbReference type="InterPro" id="IPR037069">
    <property type="entry name" value="AcylCoA_DH/ox_N_sf"/>
</dbReference>
<dbReference type="InterPro" id="IPR046373">
    <property type="entry name" value="Acyl-CoA_Oxase/DH_mid-dom_sf"/>
</dbReference>
<evidence type="ECO:0000256" key="2">
    <source>
        <dbReference type="ARBA" id="ARBA00009347"/>
    </source>
</evidence>
<evidence type="ECO:0000313" key="9">
    <source>
        <dbReference type="Proteomes" id="UP000707731"/>
    </source>
</evidence>
<dbReference type="InterPro" id="IPR009075">
    <property type="entry name" value="AcylCo_DH/oxidase_C"/>
</dbReference>
<organism evidence="8 9">
    <name type="scientific">Nocardia higoensis</name>
    <dbReference type="NCBI Taxonomy" id="228599"/>
    <lineage>
        <taxon>Bacteria</taxon>
        <taxon>Bacillati</taxon>
        <taxon>Actinomycetota</taxon>
        <taxon>Actinomycetes</taxon>
        <taxon>Mycobacteriales</taxon>
        <taxon>Nocardiaceae</taxon>
        <taxon>Nocardia</taxon>
    </lineage>
</organism>
<protein>
    <submittedName>
        <fullName evidence="8">Acyl-CoA dehydrogenase family protein</fullName>
    </submittedName>
</protein>
<evidence type="ECO:0000256" key="4">
    <source>
        <dbReference type="ARBA" id="ARBA00022827"/>
    </source>
</evidence>
<dbReference type="Pfam" id="PF02771">
    <property type="entry name" value="Acyl-CoA_dh_N"/>
    <property type="match status" value="1"/>
</dbReference>
<dbReference type="InterPro" id="IPR036250">
    <property type="entry name" value="AcylCo_DH-like_C"/>
</dbReference>
<dbReference type="EMBL" id="JADLQN010000001">
    <property type="protein sequence ID" value="MBF6353086.1"/>
    <property type="molecule type" value="Genomic_DNA"/>
</dbReference>
<feature type="domain" description="Acyl-CoA dehydrogenase/oxidase N-terminal" evidence="7">
    <location>
        <begin position="31"/>
        <end position="87"/>
    </location>
</feature>
<keyword evidence="5" id="KW-0560">Oxidoreductase</keyword>